<evidence type="ECO:0000313" key="2">
    <source>
        <dbReference type="Proteomes" id="UP000095621"/>
    </source>
</evidence>
<organism evidence="1 2">
    <name type="scientific">Lachnospira eligens</name>
    <dbReference type="NCBI Taxonomy" id="39485"/>
    <lineage>
        <taxon>Bacteria</taxon>
        <taxon>Bacillati</taxon>
        <taxon>Bacillota</taxon>
        <taxon>Clostridia</taxon>
        <taxon>Lachnospirales</taxon>
        <taxon>Lachnospiraceae</taxon>
        <taxon>Lachnospira</taxon>
    </lineage>
</organism>
<name>A0A174YPV4_9FIRM</name>
<evidence type="ECO:0000313" key="1">
    <source>
        <dbReference type="EMBL" id="CUQ77144.1"/>
    </source>
</evidence>
<accession>A0A174YPV4</accession>
<sequence>MRGKLKLDETSVAKIIEIAMSNNEKCKTCEFRGMCFFAYSCLSNNYKYYLKGDTEMIRELKNWTEITKGLYRYVIGASLCYEIHIMYHAKDTDILTANASLYIVGDWFKPVSSTNFFERKLLLNGPIAACLEKAAEDKKEMEK</sequence>
<protein>
    <submittedName>
        <fullName evidence="1">Uncharacterized protein</fullName>
    </submittedName>
</protein>
<dbReference type="EMBL" id="CZBU01000003">
    <property type="protein sequence ID" value="CUQ77144.1"/>
    <property type="molecule type" value="Genomic_DNA"/>
</dbReference>
<dbReference type="Proteomes" id="UP000095621">
    <property type="component" value="Unassembled WGS sequence"/>
</dbReference>
<gene>
    <name evidence="1" type="ORF">ERS852490_01416</name>
</gene>
<reference evidence="1 2" key="1">
    <citation type="submission" date="2015-09" db="EMBL/GenBank/DDBJ databases">
        <authorList>
            <consortium name="Pathogen Informatics"/>
        </authorList>
    </citation>
    <scope>NUCLEOTIDE SEQUENCE [LARGE SCALE GENOMIC DNA]</scope>
    <source>
        <strain evidence="1 2">2789STDY5834875</strain>
    </source>
</reference>
<dbReference type="RefSeq" id="WP_055215573.1">
    <property type="nucleotide sequence ID" value="NZ_CZBU01000003.1"/>
</dbReference>
<proteinExistence type="predicted"/>
<dbReference type="AlphaFoldDB" id="A0A174YPV4"/>